<name>A0AA96GQH9_9BACT</name>
<protein>
    <submittedName>
        <fullName evidence="2">Uncharacterized protein</fullName>
    </submittedName>
</protein>
<organism evidence="2 3">
    <name type="scientific">Candidatus Nitrospira neomarina</name>
    <dbReference type="NCBI Taxonomy" id="3020899"/>
    <lineage>
        <taxon>Bacteria</taxon>
        <taxon>Pseudomonadati</taxon>
        <taxon>Nitrospirota</taxon>
        <taxon>Nitrospiria</taxon>
        <taxon>Nitrospirales</taxon>
        <taxon>Nitrospiraceae</taxon>
        <taxon>Nitrospira</taxon>
    </lineage>
</organism>
<dbReference type="Proteomes" id="UP001302494">
    <property type="component" value="Chromosome"/>
</dbReference>
<sequence length="72" mass="7881">MQGSCLRCGGWMIETFVEGEAVCRDDPGGIWKCVNCGEVIDSQILANRQTGSHRQSEISLRRHGSATLSRVS</sequence>
<proteinExistence type="predicted"/>
<gene>
    <name evidence="2" type="ORF">PQG83_00720</name>
</gene>
<reference evidence="2 3" key="1">
    <citation type="submission" date="2023-01" db="EMBL/GenBank/DDBJ databases">
        <title>Cultivation and genomic characterization of new, ubiquitous marine nitrite-oxidizing bacteria from the Nitrospirales.</title>
        <authorList>
            <person name="Mueller A.J."/>
            <person name="Daebeler A."/>
            <person name="Herbold C.W."/>
            <person name="Kirkegaard R.H."/>
            <person name="Daims H."/>
        </authorList>
    </citation>
    <scope>NUCLEOTIDE SEQUENCE [LARGE SCALE GENOMIC DNA]</scope>
    <source>
        <strain evidence="2 3">DK</strain>
    </source>
</reference>
<dbReference type="AlphaFoldDB" id="A0AA96GQH9"/>
<dbReference type="RefSeq" id="WP_312745590.1">
    <property type="nucleotide sequence ID" value="NZ_CP116968.1"/>
</dbReference>
<dbReference type="KEGG" id="nneo:PQG83_00720"/>
<evidence type="ECO:0000256" key="1">
    <source>
        <dbReference type="SAM" id="MobiDB-lite"/>
    </source>
</evidence>
<evidence type="ECO:0000313" key="3">
    <source>
        <dbReference type="Proteomes" id="UP001302494"/>
    </source>
</evidence>
<keyword evidence="3" id="KW-1185">Reference proteome</keyword>
<evidence type="ECO:0000313" key="2">
    <source>
        <dbReference type="EMBL" id="WNM62299.1"/>
    </source>
</evidence>
<dbReference type="EMBL" id="CP116968">
    <property type="protein sequence ID" value="WNM62299.1"/>
    <property type="molecule type" value="Genomic_DNA"/>
</dbReference>
<accession>A0AA96GQH9</accession>
<feature type="region of interest" description="Disordered" evidence="1">
    <location>
        <begin position="51"/>
        <end position="72"/>
    </location>
</feature>